<proteinExistence type="inferred from homology"/>
<dbReference type="AlphaFoldDB" id="A0A428KFD9"/>
<dbReference type="Pfam" id="PF02055">
    <property type="entry name" value="Glyco_hydro_30"/>
    <property type="match status" value="1"/>
</dbReference>
<evidence type="ECO:0000313" key="10">
    <source>
        <dbReference type="Proteomes" id="UP000273500"/>
    </source>
</evidence>
<feature type="domain" description="Glycosyl hydrolase family 30 beta sandwich" evidence="8">
    <location>
        <begin position="423"/>
        <end position="482"/>
    </location>
</feature>
<dbReference type="GO" id="GO:0006680">
    <property type="term" value="P:glucosylceramide catabolic process"/>
    <property type="evidence" value="ECO:0007669"/>
    <property type="project" value="TreeGrafter"/>
</dbReference>
<dbReference type="GO" id="GO:0004348">
    <property type="term" value="F:glucosylceramidase activity"/>
    <property type="evidence" value="ECO:0007669"/>
    <property type="project" value="InterPro"/>
</dbReference>
<feature type="compositionally biased region" description="Pro residues" evidence="5">
    <location>
        <begin position="31"/>
        <end position="40"/>
    </location>
</feature>
<dbReference type="EMBL" id="RWIT01000016">
    <property type="protein sequence ID" value="RSK45044.1"/>
    <property type="molecule type" value="Genomic_DNA"/>
</dbReference>
<dbReference type="Gene3D" id="3.20.20.80">
    <property type="entry name" value="Glycosidases"/>
    <property type="match status" value="1"/>
</dbReference>
<dbReference type="PROSITE" id="PS51257">
    <property type="entry name" value="PROKAR_LIPOPROTEIN"/>
    <property type="match status" value="1"/>
</dbReference>
<reference evidence="9 10" key="1">
    <citation type="submission" date="2018-12" db="EMBL/GenBank/DDBJ databases">
        <authorList>
            <person name="Feng G."/>
            <person name="Zhu H."/>
        </authorList>
    </citation>
    <scope>NUCLEOTIDE SEQUENCE [LARGE SCALE GENOMIC DNA]</scope>
    <source>
        <strain evidence="9 10">KCTC 12533</strain>
    </source>
</reference>
<dbReference type="RefSeq" id="WP_125423980.1">
    <property type="nucleotide sequence ID" value="NZ_RWIT01000016.1"/>
</dbReference>
<dbReference type="InterPro" id="IPR017853">
    <property type="entry name" value="GH"/>
</dbReference>
<evidence type="ECO:0000256" key="5">
    <source>
        <dbReference type="SAM" id="MobiDB-lite"/>
    </source>
</evidence>
<gene>
    <name evidence="9" type="ORF">EI291_19600</name>
</gene>
<dbReference type="GO" id="GO:0016020">
    <property type="term" value="C:membrane"/>
    <property type="evidence" value="ECO:0007669"/>
    <property type="project" value="GOC"/>
</dbReference>
<organism evidence="9 10">
    <name type="scientific">Hymenobacter rigui</name>
    <dbReference type="NCBI Taxonomy" id="334424"/>
    <lineage>
        <taxon>Bacteria</taxon>
        <taxon>Pseudomonadati</taxon>
        <taxon>Bacteroidota</taxon>
        <taxon>Cytophagia</taxon>
        <taxon>Cytophagales</taxon>
        <taxon>Hymenobacteraceae</taxon>
        <taxon>Hymenobacter</taxon>
    </lineage>
</organism>
<evidence type="ECO:0000256" key="3">
    <source>
        <dbReference type="ARBA" id="ARBA00022801"/>
    </source>
</evidence>
<comment type="similarity">
    <text evidence="1 4">Belongs to the glycosyl hydrolase 30 family.</text>
</comment>
<dbReference type="Gene3D" id="2.60.40.1180">
    <property type="entry name" value="Golgi alpha-mannosidase II"/>
    <property type="match status" value="1"/>
</dbReference>
<comment type="caution">
    <text evidence="9">The sequence shown here is derived from an EMBL/GenBank/DDBJ whole genome shotgun (WGS) entry which is preliminary data.</text>
</comment>
<evidence type="ECO:0000256" key="4">
    <source>
        <dbReference type="RuleBase" id="RU361188"/>
    </source>
</evidence>
<feature type="signal peptide" evidence="6">
    <location>
        <begin position="1"/>
        <end position="20"/>
    </location>
</feature>
<dbReference type="InterPro" id="IPR033452">
    <property type="entry name" value="GH30_C"/>
</dbReference>
<name>A0A428KFD9_9BACT</name>
<keyword evidence="2 6" id="KW-0732">Signal</keyword>
<evidence type="ECO:0000259" key="7">
    <source>
        <dbReference type="Pfam" id="PF02055"/>
    </source>
</evidence>
<dbReference type="InterPro" id="IPR013780">
    <property type="entry name" value="Glyco_hydro_b"/>
</dbReference>
<dbReference type="InterPro" id="IPR001139">
    <property type="entry name" value="Glyco_hydro_30"/>
</dbReference>
<keyword evidence="4" id="KW-0326">Glycosidase</keyword>
<dbReference type="Proteomes" id="UP000273500">
    <property type="component" value="Unassembled WGS sequence"/>
</dbReference>
<evidence type="ECO:0000256" key="2">
    <source>
        <dbReference type="ARBA" id="ARBA00022729"/>
    </source>
</evidence>
<dbReference type="PANTHER" id="PTHR11069:SF23">
    <property type="entry name" value="LYSOSOMAL ACID GLUCOSYLCERAMIDASE"/>
    <property type="match status" value="1"/>
</dbReference>
<protein>
    <submittedName>
        <fullName evidence="9">Glucosylceramidase</fullName>
    </submittedName>
</protein>
<accession>A0A428KFD9</accession>
<dbReference type="OrthoDB" id="9806701at2"/>
<feature type="chain" id="PRO_5019293019" evidence="6">
    <location>
        <begin position="21"/>
        <end position="484"/>
    </location>
</feature>
<dbReference type="PANTHER" id="PTHR11069">
    <property type="entry name" value="GLUCOSYLCERAMIDASE"/>
    <property type="match status" value="1"/>
</dbReference>
<dbReference type="SUPFAM" id="SSF51445">
    <property type="entry name" value="(Trans)glycosidases"/>
    <property type="match status" value="1"/>
</dbReference>
<feature type="region of interest" description="Disordered" evidence="5">
    <location>
        <begin position="25"/>
        <end position="45"/>
    </location>
</feature>
<evidence type="ECO:0000313" key="9">
    <source>
        <dbReference type="EMBL" id="RSK45044.1"/>
    </source>
</evidence>
<sequence length="484" mass="52472">MSFRFIRLPGLSVVTLLLLAGCGKDTRPDPTPEPPLPPAPTGSSQVQRWLTTTDPANRFSKSTIPLNFAATNGQNTAIFVDTTQTYQTVDGFGYALTGGSAQVLHQMGASERAALLRELFAIDGTNIGTSYLRLSIGASDLDASVFSYDDLPAGQIDPTLARFSLNPDRQHLLPVLKEILAVNPDIKILGSPWSPPTWMKTNGNSVGGSLKPEYYAAYAQYFVKYIQEMKAEGVTIDAVTLQNEPLYGGNNPSMLMSAAEQASFIRDHVGPAFRAAGITTKIIAYDHNLDRTDYPLEVLRDPQASQYVDGSAFHLYGGSISDMTTVRNAYPAKNVYFTEQWTDGNSPFNESFRFHMSSLMIGAPRNWSRNVIAWNLASDQNFGPHTPGGCSTCMGAVTISGNTVTRNATYYTVAHAAKFVRPGSVRINTNSPTNLPNVAFKNPEGRKVLLVMNTGGSTQTFDITYRGKAATTSLEAGAAGTYVW</sequence>
<keyword evidence="3 4" id="KW-0378">Hydrolase</keyword>
<evidence type="ECO:0000256" key="1">
    <source>
        <dbReference type="ARBA" id="ARBA00005382"/>
    </source>
</evidence>
<evidence type="ECO:0000259" key="8">
    <source>
        <dbReference type="Pfam" id="PF17189"/>
    </source>
</evidence>
<evidence type="ECO:0000256" key="6">
    <source>
        <dbReference type="SAM" id="SignalP"/>
    </source>
</evidence>
<dbReference type="InterPro" id="IPR033453">
    <property type="entry name" value="Glyco_hydro_30_TIM-barrel"/>
</dbReference>
<keyword evidence="10" id="KW-1185">Reference proteome</keyword>
<feature type="domain" description="Glycosyl hydrolase family 30 TIM-barrel" evidence="7">
    <location>
        <begin position="89"/>
        <end position="420"/>
    </location>
</feature>
<dbReference type="Pfam" id="PF17189">
    <property type="entry name" value="Glyco_hydro_30C"/>
    <property type="match status" value="1"/>
</dbReference>